<dbReference type="Proteomes" id="UP000789707">
    <property type="component" value="Unassembled WGS sequence"/>
</dbReference>
<dbReference type="EMBL" id="CAKKNS010000001">
    <property type="protein sequence ID" value="CAH0416177.1"/>
    <property type="molecule type" value="Genomic_DNA"/>
</dbReference>
<evidence type="ECO:0000313" key="3">
    <source>
        <dbReference type="Proteomes" id="UP000789707"/>
    </source>
</evidence>
<feature type="domain" description="N-acetyltransferase" evidence="1">
    <location>
        <begin position="10"/>
        <end position="172"/>
    </location>
</feature>
<dbReference type="PANTHER" id="PTHR43441">
    <property type="entry name" value="RIBOSOMAL-PROTEIN-SERINE ACETYLTRANSFERASE"/>
    <property type="match status" value="1"/>
</dbReference>
<keyword evidence="2" id="KW-0808">Transferase</keyword>
<dbReference type="PANTHER" id="PTHR43441:SF11">
    <property type="entry name" value="RIBOSOMAL-PROTEIN-SERINE ACETYLTRANSFERASE"/>
    <property type="match status" value="1"/>
</dbReference>
<dbReference type="GO" id="GO:0016746">
    <property type="term" value="F:acyltransferase activity"/>
    <property type="evidence" value="ECO:0007669"/>
    <property type="project" value="UniProtKB-KW"/>
</dbReference>
<evidence type="ECO:0000259" key="1">
    <source>
        <dbReference type="PROSITE" id="PS51186"/>
    </source>
</evidence>
<dbReference type="SUPFAM" id="SSF55729">
    <property type="entry name" value="Acyl-CoA N-acyltransferases (Nat)"/>
    <property type="match status" value="1"/>
</dbReference>
<dbReference type="RefSeq" id="WP_230096237.1">
    <property type="nucleotide sequence ID" value="NZ_CAKKNS010000001.1"/>
</dbReference>
<name>A0ABN8BEK1_9LACO</name>
<dbReference type="Pfam" id="PF13302">
    <property type="entry name" value="Acetyltransf_3"/>
    <property type="match status" value="1"/>
</dbReference>
<reference evidence="2 3" key="1">
    <citation type="submission" date="2021-11" db="EMBL/GenBank/DDBJ databases">
        <authorList>
            <person name="Depoorter E."/>
        </authorList>
    </citation>
    <scope>NUCLEOTIDE SEQUENCE [LARGE SCALE GENOMIC DNA]</scope>
    <source>
        <strain evidence="2 3">LMG 24289</strain>
    </source>
</reference>
<accession>A0ABN8BEK1</accession>
<sequence length="178" mass="20737">MLVQNVQEVISLEPVRVEDAIEIYALIEKNYQYLAPWLPWVANLNSIAQEEAFLEYAVNKIAKGQLYLTNIVIDGQIIGQIDIHNISQNNHRGEVGYWLDREFQGHGIMTYALRHIMEYAFAELHLHRLELYTDVANESSQQVARRLSWKKEACLRDYLISGSEYRDAVLFCKINHQN</sequence>
<dbReference type="InterPro" id="IPR000182">
    <property type="entry name" value="GNAT_dom"/>
</dbReference>
<dbReference type="CDD" id="cd04301">
    <property type="entry name" value="NAT_SF"/>
    <property type="match status" value="1"/>
</dbReference>
<dbReference type="InterPro" id="IPR016181">
    <property type="entry name" value="Acyl_CoA_acyltransferase"/>
</dbReference>
<protein>
    <submittedName>
        <fullName evidence="2">Ribosomal N-acetyltransferase YdaF</fullName>
        <ecNumber evidence="2">2.3.1.-</ecNumber>
    </submittedName>
</protein>
<dbReference type="EC" id="2.3.1.-" evidence="2"/>
<evidence type="ECO:0000313" key="2">
    <source>
        <dbReference type="EMBL" id="CAH0416177.1"/>
    </source>
</evidence>
<dbReference type="InterPro" id="IPR051908">
    <property type="entry name" value="Ribosomal_N-acetyltransferase"/>
</dbReference>
<dbReference type="PROSITE" id="PS51186">
    <property type="entry name" value="GNAT"/>
    <property type="match status" value="1"/>
</dbReference>
<comment type="caution">
    <text evidence="2">The sequence shown here is derived from an EMBL/GenBank/DDBJ whole genome shotgun (WGS) entry which is preliminary data.</text>
</comment>
<keyword evidence="2" id="KW-0012">Acyltransferase</keyword>
<organism evidence="2 3">
    <name type="scientific">Periweissella fabaria</name>
    <dbReference type="NCBI Taxonomy" id="546157"/>
    <lineage>
        <taxon>Bacteria</taxon>
        <taxon>Bacillati</taxon>
        <taxon>Bacillota</taxon>
        <taxon>Bacilli</taxon>
        <taxon>Lactobacillales</taxon>
        <taxon>Lactobacillaceae</taxon>
        <taxon>Periweissella</taxon>
    </lineage>
</organism>
<keyword evidence="3" id="KW-1185">Reference proteome</keyword>
<proteinExistence type="predicted"/>
<dbReference type="Gene3D" id="3.40.630.30">
    <property type="match status" value="1"/>
</dbReference>
<gene>
    <name evidence="2" type="primary">ydaF</name>
    <name evidence="2" type="ORF">WFA24289_00476</name>
</gene>